<evidence type="ECO:0000313" key="7">
    <source>
        <dbReference type="EMBL" id="MXO88336.1"/>
    </source>
</evidence>
<evidence type="ECO:0000313" key="8">
    <source>
        <dbReference type="Proteomes" id="UP000435243"/>
    </source>
</evidence>
<evidence type="ECO:0000259" key="5">
    <source>
        <dbReference type="Pfam" id="PF00891"/>
    </source>
</evidence>
<dbReference type="OrthoDB" id="9766840at2"/>
<keyword evidence="3" id="KW-0949">S-adenosyl-L-methionine</keyword>
<dbReference type="PROSITE" id="PS51683">
    <property type="entry name" value="SAM_OMT_II"/>
    <property type="match status" value="1"/>
</dbReference>
<dbReference type="InterPro" id="IPR001077">
    <property type="entry name" value="COMT_C"/>
</dbReference>
<name>A0A844ZMM0_9SPHN</name>
<feature type="domain" description="O-methyltransferase C-terminal" evidence="5">
    <location>
        <begin position="115"/>
        <end position="322"/>
    </location>
</feature>
<feature type="domain" description="O-methyltransferase dimerisation" evidence="6">
    <location>
        <begin position="16"/>
        <end position="91"/>
    </location>
</feature>
<dbReference type="Pfam" id="PF08100">
    <property type="entry name" value="Dimerisation"/>
    <property type="match status" value="1"/>
</dbReference>
<sequence length="341" mass="36526">MNDNDLETPPAAAQLMDIAWGYWTSQILRQTAEMGLADRFSGAPRTADDLCAEYGMHQPSFRRFMRTLTGMGLVETVGPHTYSLTEMGEALKTGAPGSARSTVISLIGKLVSPSWENLDYSLTTGEPGFEKHYGKGLFEHIQQVPGMAEMFSETMVGIHGKEPPAVAAAYDFSGIGSLVDVGGASGNMLGHILSRHEGLHGVLYDLPHVVADAPALLGKFGVTDRVSIVGGSFFDGVPTGHDAYLMSHIIHDWDEQECATILGHCHAAMHDDGRLLLVEMVLPESDEPHPGKVLDMMMLVGPGGAERTPGEYEHLLAASGFRMTRVVPTASAVSVVEAVKA</sequence>
<feature type="active site" description="Proton acceptor" evidence="4">
    <location>
        <position position="251"/>
    </location>
</feature>
<evidence type="ECO:0000256" key="2">
    <source>
        <dbReference type="ARBA" id="ARBA00022679"/>
    </source>
</evidence>
<keyword evidence="1 7" id="KW-0489">Methyltransferase</keyword>
<dbReference type="PANTHER" id="PTHR43712:SF2">
    <property type="entry name" value="O-METHYLTRANSFERASE CICE"/>
    <property type="match status" value="1"/>
</dbReference>
<protein>
    <submittedName>
        <fullName evidence="7">Methyltransferase</fullName>
    </submittedName>
</protein>
<reference evidence="7 8" key="1">
    <citation type="submission" date="2019-12" db="EMBL/GenBank/DDBJ databases">
        <title>Genomic-based taxomic classification of the family Erythrobacteraceae.</title>
        <authorList>
            <person name="Xu L."/>
        </authorList>
    </citation>
    <scope>NUCLEOTIDE SEQUENCE [LARGE SCALE GENOMIC DNA]</scope>
    <source>
        <strain evidence="7 8">JCM 16339</strain>
    </source>
</reference>
<accession>A0A844ZMM0</accession>
<dbReference type="GO" id="GO:0046983">
    <property type="term" value="F:protein dimerization activity"/>
    <property type="evidence" value="ECO:0007669"/>
    <property type="project" value="InterPro"/>
</dbReference>
<dbReference type="PIRSF" id="PIRSF005739">
    <property type="entry name" value="O-mtase"/>
    <property type="match status" value="1"/>
</dbReference>
<dbReference type="EMBL" id="WTYY01000003">
    <property type="protein sequence ID" value="MXO88336.1"/>
    <property type="molecule type" value="Genomic_DNA"/>
</dbReference>
<dbReference type="RefSeq" id="WP_160590550.1">
    <property type="nucleotide sequence ID" value="NZ_BAAAFP010000001.1"/>
</dbReference>
<keyword evidence="2 7" id="KW-0808">Transferase</keyword>
<dbReference type="GO" id="GO:0032259">
    <property type="term" value="P:methylation"/>
    <property type="evidence" value="ECO:0007669"/>
    <property type="project" value="UniProtKB-KW"/>
</dbReference>
<dbReference type="InterPro" id="IPR029063">
    <property type="entry name" value="SAM-dependent_MTases_sf"/>
</dbReference>
<dbReference type="InterPro" id="IPR036388">
    <property type="entry name" value="WH-like_DNA-bd_sf"/>
</dbReference>
<dbReference type="Gene3D" id="3.40.50.150">
    <property type="entry name" value="Vaccinia Virus protein VP39"/>
    <property type="match status" value="1"/>
</dbReference>
<dbReference type="SUPFAM" id="SSF46785">
    <property type="entry name" value="Winged helix' DNA-binding domain"/>
    <property type="match status" value="1"/>
</dbReference>
<evidence type="ECO:0000259" key="6">
    <source>
        <dbReference type="Pfam" id="PF08100"/>
    </source>
</evidence>
<evidence type="ECO:0000256" key="3">
    <source>
        <dbReference type="ARBA" id="ARBA00022691"/>
    </source>
</evidence>
<proteinExistence type="predicted"/>
<dbReference type="InterPro" id="IPR012967">
    <property type="entry name" value="COMT_dimerisation"/>
</dbReference>
<evidence type="ECO:0000256" key="4">
    <source>
        <dbReference type="PIRSR" id="PIRSR005739-1"/>
    </source>
</evidence>
<dbReference type="GO" id="GO:0008171">
    <property type="term" value="F:O-methyltransferase activity"/>
    <property type="evidence" value="ECO:0007669"/>
    <property type="project" value="InterPro"/>
</dbReference>
<dbReference type="AlphaFoldDB" id="A0A844ZMM0"/>
<organism evidence="7 8">
    <name type="scientific">Alteraurantiacibacter aestuarii</name>
    <dbReference type="NCBI Taxonomy" id="650004"/>
    <lineage>
        <taxon>Bacteria</taxon>
        <taxon>Pseudomonadati</taxon>
        <taxon>Pseudomonadota</taxon>
        <taxon>Alphaproteobacteria</taxon>
        <taxon>Sphingomonadales</taxon>
        <taxon>Erythrobacteraceae</taxon>
        <taxon>Alteraurantiacibacter</taxon>
    </lineage>
</organism>
<dbReference type="Gene3D" id="1.10.10.10">
    <property type="entry name" value="Winged helix-like DNA-binding domain superfamily/Winged helix DNA-binding domain"/>
    <property type="match status" value="1"/>
</dbReference>
<dbReference type="InterPro" id="IPR036390">
    <property type="entry name" value="WH_DNA-bd_sf"/>
</dbReference>
<dbReference type="PANTHER" id="PTHR43712">
    <property type="entry name" value="PUTATIVE (AFU_ORTHOLOGUE AFUA_4G14580)-RELATED"/>
    <property type="match status" value="1"/>
</dbReference>
<gene>
    <name evidence="7" type="ORF">GRI32_06250</name>
</gene>
<dbReference type="SUPFAM" id="SSF53335">
    <property type="entry name" value="S-adenosyl-L-methionine-dependent methyltransferases"/>
    <property type="match status" value="1"/>
</dbReference>
<dbReference type="InterPro" id="IPR016461">
    <property type="entry name" value="COMT-like"/>
</dbReference>
<dbReference type="Proteomes" id="UP000435243">
    <property type="component" value="Unassembled WGS sequence"/>
</dbReference>
<comment type="caution">
    <text evidence="7">The sequence shown here is derived from an EMBL/GenBank/DDBJ whole genome shotgun (WGS) entry which is preliminary data.</text>
</comment>
<dbReference type="Pfam" id="PF00891">
    <property type="entry name" value="Methyltransf_2"/>
    <property type="match status" value="1"/>
</dbReference>
<keyword evidence="8" id="KW-1185">Reference proteome</keyword>
<evidence type="ECO:0000256" key="1">
    <source>
        <dbReference type="ARBA" id="ARBA00022603"/>
    </source>
</evidence>